<gene>
    <name evidence="2" type="ORF">CAUJ_LOCUS2920</name>
</gene>
<dbReference type="GO" id="GO:0031267">
    <property type="term" value="F:small GTPase binding"/>
    <property type="evidence" value="ECO:0007669"/>
    <property type="project" value="InterPro"/>
</dbReference>
<dbReference type="GO" id="GO:0005794">
    <property type="term" value="C:Golgi apparatus"/>
    <property type="evidence" value="ECO:0007669"/>
    <property type="project" value="TreeGrafter"/>
</dbReference>
<feature type="coiled-coil region" evidence="1">
    <location>
        <begin position="230"/>
        <end position="295"/>
    </location>
</feature>
<dbReference type="PANTHER" id="PTHR31543">
    <property type="entry name" value="DYNEIN REGULATORY COMPLEX SUBUNIT 4"/>
    <property type="match status" value="1"/>
</dbReference>
<dbReference type="GO" id="GO:0005874">
    <property type="term" value="C:microtubule"/>
    <property type="evidence" value="ECO:0007669"/>
    <property type="project" value="TreeGrafter"/>
</dbReference>
<evidence type="ECO:0000256" key="1">
    <source>
        <dbReference type="SAM" id="Coils"/>
    </source>
</evidence>
<sequence>MNAFRQPPKEALISGKKTLVVKPLAKCKVPQNCASRNRCYRHEENTSQLIDLNPIRPTFDSNFEVQRLTVELNQLRTQRVQYLRSHIRKLSGTQRNPPRNGAIRIGNDVVESVESDHAEDLHPILHNSNDLLILFKQEIEKEKVEAQKDLEKAVAQLEERIKSSTQIEIERCRQEHEEDVRELTLMYTEQYRSMETALVDEKTELMGRIEYLEEELRLVKESRDQGIRRLQEARASISEQTHEFGRAKEQLEVLQNDLSRMNNETRTFEDDARNVEKIKDELEKYKEINAIVMSEFAKMEVERDDLLNSLQKDLDTMGIENRKRFKKLRMINSAFNLFP</sequence>
<reference evidence="2" key="1">
    <citation type="submission" date="2020-10" db="EMBL/GenBank/DDBJ databases">
        <authorList>
            <person name="Kikuchi T."/>
        </authorList>
    </citation>
    <scope>NUCLEOTIDE SEQUENCE</scope>
    <source>
        <strain evidence="2">NKZ352</strain>
    </source>
</reference>
<keyword evidence="1" id="KW-0175">Coiled coil</keyword>
<comment type="caution">
    <text evidence="2">The sequence shown here is derived from an EMBL/GenBank/DDBJ whole genome shotgun (WGS) entry which is preliminary data.</text>
</comment>
<name>A0A8S1GVE1_9PELO</name>
<organism evidence="2 3">
    <name type="scientific">Caenorhabditis auriculariae</name>
    <dbReference type="NCBI Taxonomy" id="2777116"/>
    <lineage>
        <taxon>Eukaryota</taxon>
        <taxon>Metazoa</taxon>
        <taxon>Ecdysozoa</taxon>
        <taxon>Nematoda</taxon>
        <taxon>Chromadorea</taxon>
        <taxon>Rhabditida</taxon>
        <taxon>Rhabditina</taxon>
        <taxon>Rhabditomorpha</taxon>
        <taxon>Rhabditoidea</taxon>
        <taxon>Rhabditidae</taxon>
        <taxon>Peloderinae</taxon>
        <taxon>Caenorhabditis</taxon>
    </lineage>
</organism>
<feature type="coiled-coil region" evidence="1">
    <location>
        <begin position="136"/>
        <end position="167"/>
    </location>
</feature>
<proteinExistence type="predicted"/>
<keyword evidence="3" id="KW-1185">Reference proteome</keyword>
<dbReference type="OrthoDB" id="5872296at2759"/>
<dbReference type="PANTHER" id="PTHR31543:SF0">
    <property type="entry name" value="DYNEIN REGULATORY COMPLEX SUBUNIT 4"/>
    <property type="match status" value="1"/>
</dbReference>
<dbReference type="Proteomes" id="UP000835052">
    <property type="component" value="Unassembled WGS sequence"/>
</dbReference>
<dbReference type="AlphaFoldDB" id="A0A8S1GVE1"/>
<dbReference type="GO" id="GO:0008017">
    <property type="term" value="F:microtubule binding"/>
    <property type="evidence" value="ECO:0007669"/>
    <property type="project" value="InterPro"/>
</dbReference>
<protein>
    <submittedName>
        <fullName evidence="2">Uncharacterized protein</fullName>
    </submittedName>
</protein>
<evidence type="ECO:0000313" key="2">
    <source>
        <dbReference type="EMBL" id="CAD6187001.1"/>
    </source>
</evidence>
<dbReference type="GO" id="GO:0048870">
    <property type="term" value="P:cell motility"/>
    <property type="evidence" value="ECO:0007669"/>
    <property type="project" value="InterPro"/>
</dbReference>
<evidence type="ECO:0000313" key="3">
    <source>
        <dbReference type="Proteomes" id="UP000835052"/>
    </source>
</evidence>
<accession>A0A8S1GVE1</accession>
<dbReference type="EMBL" id="CAJGYM010000005">
    <property type="protein sequence ID" value="CAD6187001.1"/>
    <property type="molecule type" value="Genomic_DNA"/>
</dbReference>
<dbReference type="InterPro" id="IPR039308">
    <property type="entry name" value="GAS8"/>
</dbReference>